<organism evidence="1 2">
    <name type="scientific">Trichuris muris</name>
    <name type="common">Mouse whipworm</name>
    <dbReference type="NCBI Taxonomy" id="70415"/>
    <lineage>
        <taxon>Eukaryota</taxon>
        <taxon>Metazoa</taxon>
        <taxon>Ecdysozoa</taxon>
        <taxon>Nematoda</taxon>
        <taxon>Enoplea</taxon>
        <taxon>Dorylaimia</taxon>
        <taxon>Trichinellida</taxon>
        <taxon>Trichuridae</taxon>
        <taxon>Trichuris</taxon>
    </lineage>
</organism>
<dbReference type="WBParaSite" id="TMUE_1000003200.1">
    <property type="protein sequence ID" value="TMUE_1000003200.1"/>
    <property type="gene ID" value="WBGene00298645"/>
</dbReference>
<dbReference type="Proteomes" id="UP000046395">
    <property type="component" value="Unassembled WGS sequence"/>
</dbReference>
<reference evidence="2" key="1">
    <citation type="submission" date="2019-12" db="UniProtKB">
        <authorList>
            <consortium name="WormBaseParasite"/>
        </authorList>
    </citation>
    <scope>IDENTIFICATION</scope>
</reference>
<sequence length="157" mass="17548">MIESITLQFGTGVTSAFYFAQPFSDTTLTGIPIMFANSDRRKHPDNFVVCNGTTYRLVCMRLSTYTEADHDLPCHRTAVTVSMIIQWCTTSCSLDVAASLISSDALRQIVKRIRRPQRQPEPAALADFDVPARLRSILHGQPFMIKDTEACKCLLFG</sequence>
<accession>A0A5S6Q7U9</accession>
<keyword evidence="1" id="KW-1185">Reference proteome</keyword>
<evidence type="ECO:0000313" key="1">
    <source>
        <dbReference type="Proteomes" id="UP000046395"/>
    </source>
</evidence>
<dbReference type="AlphaFoldDB" id="A0A5S6Q7U9"/>
<evidence type="ECO:0000313" key="2">
    <source>
        <dbReference type="WBParaSite" id="TMUE_1000003200.1"/>
    </source>
</evidence>
<protein>
    <submittedName>
        <fullName evidence="2">Uncharacterized protein</fullName>
    </submittedName>
</protein>
<name>A0A5S6Q7U9_TRIMR</name>
<proteinExistence type="predicted"/>